<feature type="non-terminal residue" evidence="1">
    <location>
        <position position="1"/>
    </location>
</feature>
<reference evidence="1 2" key="1">
    <citation type="journal article" date="2018" name="PLoS ONE">
        <title>The draft genome of Kipferlia bialata reveals reductive genome evolution in fornicate parasites.</title>
        <authorList>
            <person name="Tanifuji G."/>
            <person name="Takabayashi S."/>
            <person name="Kume K."/>
            <person name="Takagi M."/>
            <person name="Nakayama T."/>
            <person name="Kamikawa R."/>
            <person name="Inagaki Y."/>
            <person name="Hashimoto T."/>
        </authorList>
    </citation>
    <scope>NUCLEOTIDE SEQUENCE [LARGE SCALE GENOMIC DNA]</scope>
    <source>
        <strain evidence="1">NY0173</strain>
    </source>
</reference>
<sequence>MRLSLATAVNLYFPEDTGPYSLTVSEIGDTWTFSASEVDRSPYAFEVPGDGVFDVTMSSVYAVYEGEQECTDDDVDANLSTWEAPTFTLTVVQ</sequence>
<dbReference type="EMBL" id="BDIP01006629">
    <property type="protein sequence ID" value="GIQ90765.1"/>
    <property type="molecule type" value="Genomic_DNA"/>
</dbReference>
<accession>A0A9K3GQB2</accession>
<keyword evidence="2" id="KW-1185">Reference proteome</keyword>
<proteinExistence type="predicted"/>
<comment type="caution">
    <text evidence="1">The sequence shown here is derived from an EMBL/GenBank/DDBJ whole genome shotgun (WGS) entry which is preliminary data.</text>
</comment>
<evidence type="ECO:0000313" key="2">
    <source>
        <dbReference type="Proteomes" id="UP000265618"/>
    </source>
</evidence>
<dbReference type="AlphaFoldDB" id="A0A9K3GQB2"/>
<protein>
    <submittedName>
        <fullName evidence="1">Uncharacterized protein</fullName>
    </submittedName>
</protein>
<evidence type="ECO:0000313" key="1">
    <source>
        <dbReference type="EMBL" id="GIQ90765.1"/>
    </source>
</evidence>
<dbReference type="Proteomes" id="UP000265618">
    <property type="component" value="Unassembled WGS sequence"/>
</dbReference>
<gene>
    <name evidence="1" type="ORF">KIPB_013678</name>
</gene>
<name>A0A9K3GQB2_9EUKA</name>
<organism evidence="1 2">
    <name type="scientific">Kipferlia bialata</name>
    <dbReference type="NCBI Taxonomy" id="797122"/>
    <lineage>
        <taxon>Eukaryota</taxon>
        <taxon>Metamonada</taxon>
        <taxon>Carpediemonas-like organisms</taxon>
        <taxon>Kipferlia</taxon>
    </lineage>
</organism>